<keyword evidence="5 15" id="KW-0813">Transport</keyword>
<keyword evidence="6 15" id="KW-0679">Respiratory chain</keyword>
<dbReference type="CTD" id="4539"/>
<keyword evidence="16" id="KW-0732">Signal</keyword>
<evidence type="ECO:0000256" key="11">
    <source>
        <dbReference type="ARBA" id="ARBA00023027"/>
    </source>
</evidence>
<dbReference type="PANTHER" id="PTHR11434:SF0">
    <property type="entry name" value="NADH-UBIQUINONE OXIDOREDUCTASE CHAIN 4L"/>
    <property type="match status" value="1"/>
</dbReference>
<evidence type="ECO:0000256" key="14">
    <source>
        <dbReference type="ARBA" id="ARBA00023136"/>
    </source>
</evidence>
<keyword evidence="8 15" id="KW-1278">Translocase</keyword>
<evidence type="ECO:0000256" key="13">
    <source>
        <dbReference type="ARBA" id="ARBA00023128"/>
    </source>
</evidence>
<dbReference type="GeneID" id="26834222"/>
<feature type="signal peptide" evidence="16">
    <location>
        <begin position="1"/>
        <end position="22"/>
    </location>
</feature>
<evidence type="ECO:0000256" key="2">
    <source>
        <dbReference type="ARBA" id="ARBA00010519"/>
    </source>
</evidence>
<keyword evidence="14 15" id="KW-0472">Membrane</keyword>
<keyword evidence="11 15" id="KW-0520">NAD</keyword>
<evidence type="ECO:0000256" key="8">
    <source>
        <dbReference type="ARBA" id="ARBA00022967"/>
    </source>
</evidence>
<dbReference type="PANTHER" id="PTHR11434">
    <property type="entry name" value="NADH-UBIQUINONE OXIDOREDUCTASE SUBUNIT ND4L"/>
    <property type="match status" value="1"/>
</dbReference>
<evidence type="ECO:0000256" key="3">
    <source>
        <dbReference type="ARBA" id="ARBA00012944"/>
    </source>
</evidence>
<evidence type="ECO:0000256" key="12">
    <source>
        <dbReference type="ARBA" id="ARBA00023075"/>
    </source>
</evidence>
<dbReference type="RefSeq" id="YP_009228859.1">
    <property type="nucleotide sequence ID" value="NC_029217.1"/>
</dbReference>
<evidence type="ECO:0000256" key="10">
    <source>
        <dbReference type="ARBA" id="ARBA00022989"/>
    </source>
</evidence>
<dbReference type="InterPro" id="IPR039428">
    <property type="entry name" value="NUOK/Mnh_C1-like"/>
</dbReference>
<dbReference type="GO" id="GO:0042773">
    <property type="term" value="P:ATP synthesis coupled electron transport"/>
    <property type="evidence" value="ECO:0007669"/>
    <property type="project" value="UniProtKB-UniRule"/>
</dbReference>
<evidence type="ECO:0000313" key="17">
    <source>
        <dbReference type="EMBL" id="ALS20059.1"/>
    </source>
</evidence>
<keyword evidence="13 15" id="KW-0496">Mitochondrion</keyword>
<keyword evidence="15" id="KW-0999">Mitochondrion inner membrane</keyword>
<evidence type="ECO:0000256" key="7">
    <source>
        <dbReference type="ARBA" id="ARBA00022692"/>
    </source>
</evidence>
<keyword evidence="9 15" id="KW-0249">Electron transport</keyword>
<keyword evidence="12 15" id="KW-0830">Ubiquinone</keyword>
<dbReference type="InterPro" id="IPR001133">
    <property type="entry name" value="NADH_UbQ_OxRdtase_chain4L/K"/>
</dbReference>
<evidence type="ECO:0000256" key="9">
    <source>
        <dbReference type="ARBA" id="ARBA00022982"/>
    </source>
</evidence>
<evidence type="ECO:0000256" key="16">
    <source>
        <dbReference type="SAM" id="SignalP"/>
    </source>
</evidence>
<comment type="catalytic activity">
    <reaction evidence="15">
        <text>a ubiquinone + NADH + 5 H(+)(in) = a ubiquinol + NAD(+) + 4 H(+)(out)</text>
        <dbReference type="Rhea" id="RHEA:29091"/>
        <dbReference type="Rhea" id="RHEA-COMP:9565"/>
        <dbReference type="Rhea" id="RHEA-COMP:9566"/>
        <dbReference type="ChEBI" id="CHEBI:15378"/>
        <dbReference type="ChEBI" id="CHEBI:16389"/>
        <dbReference type="ChEBI" id="CHEBI:17976"/>
        <dbReference type="ChEBI" id="CHEBI:57540"/>
        <dbReference type="ChEBI" id="CHEBI:57945"/>
        <dbReference type="EC" id="7.1.1.2"/>
    </reaction>
</comment>
<evidence type="ECO:0000256" key="15">
    <source>
        <dbReference type="RuleBase" id="RU004419"/>
    </source>
</evidence>
<name>A0A0U2MSR7_9BILA</name>
<comment type="subcellular location">
    <subcellularLocation>
        <location evidence="15">Mitochondrion inner membrane</location>
        <topology evidence="15">Multi-pass membrane protein</topology>
    </subcellularLocation>
    <subcellularLocation>
        <location evidence="1">Mitochondrion membrane</location>
        <topology evidence="1">Multi-pass membrane protein</topology>
    </subcellularLocation>
</comment>
<comment type="similarity">
    <text evidence="2 15">Belongs to the complex I subunit 4L family.</text>
</comment>
<sequence>MMFMNLILVIMFSCSMMGLTMNRPHFLTMLLCLEAAMVSTLMLIIIKNHQNPVVTTTMALTIITMAVCEASIGLSLLASITRTHASDTVTNLNLLKC</sequence>
<dbReference type="GO" id="GO:0030964">
    <property type="term" value="C:NADH dehydrogenase complex"/>
    <property type="evidence" value="ECO:0007669"/>
    <property type="project" value="TreeGrafter"/>
</dbReference>
<evidence type="ECO:0000256" key="1">
    <source>
        <dbReference type="ARBA" id="ARBA00004225"/>
    </source>
</evidence>
<evidence type="ECO:0000256" key="6">
    <source>
        <dbReference type="ARBA" id="ARBA00022660"/>
    </source>
</evidence>
<dbReference type="GO" id="GO:0008137">
    <property type="term" value="F:NADH dehydrogenase (ubiquinone) activity"/>
    <property type="evidence" value="ECO:0007669"/>
    <property type="project" value="UniProtKB-EC"/>
</dbReference>
<dbReference type="GO" id="GO:0005743">
    <property type="term" value="C:mitochondrial inner membrane"/>
    <property type="evidence" value="ECO:0007669"/>
    <property type="project" value="UniProtKB-SubCell"/>
</dbReference>
<evidence type="ECO:0000256" key="5">
    <source>
        <dbReference type="ARBA" id="ARBA00022448"/>
    </source>
</evidence>
<feature type="chain" id="PRO_5006831335" description="NADH-ubiquinone oxidoreductase chain 4L" evidence="16">
    <location>
        <begin position="23"/>
        <end position="97"/>
    </location>
</feature>
<keyword evidence="10 15" id="KW-1133">Transmembrane helix</keyword>
<dbReference type="Pfam" id="PF00420">
    <property type="entry name" value="Oxidored_q2"/>
    <property type="match status" value="1"/>
</dbReference>
<accession>A0A0U2MSR7</accession>
<feature type="transmembrane region" description="Helical" evidence="15">
    <location>
        <begin position="26"/>
        <end position="46"/>
    </location>
</feature>
<dbReference type="EMBL" id="KT862786">
    <property type="protein sequence ID" value="ALS20059.1"/>
    <property type="molecule type" value="Genomic_DNA"/>
</dbReference>
<organism evidence="17">
    <name type="scientific">Xenoturbella churro</name>
    <dbReference type="NCBI Taxonomy" id="1768098"/>
    <lineage>
        <taxon>Eukaryota</taxon>
        <taxon>Metazoa</taxon>
        <taxon>Xenacoelomorpha</taxon>
        <taxon>Xenoturbellida</taxon>
        <taxon>Xenoturbellidae</taxon>
        <taxon>Xenoturbella</taxon>
    </lineage>
</organism>
<feature type="transmembrane region" description="Helical" evidence="15">
    <location>
        <begin position="58"/>
        <end position="80"/>
    </location>
</feature>
<dbReference type="EC" id="7.1.1.2" evidence="3 15"/>
<evidence type="ECO:0000256" key="4">
    <source>
        <dbReference type="ARBA" id="ARBA00016612"/>
    </source>
</evidence>
<proteinExistence type="inferred from homology"/>
<keyword evidence="7 15" id="KW-0812">Transmembrane</keyword>
<protein>
    <recommendedName>
        <fullName evidence="4 15">NADH-ubiquinone oxidoreductase chain 4L</fullName>
        <ecNumber evidence="3 15">7.1.1.2</ecNumber>
    </recommendedName>
</protein>
<dbReference type="Gene3D" id="1.10.287.3510">
    <property type="match status" value="1"/>
</dbReference>
<dbReference type="GO" id="GO:0016651">
    <property type="term" value="F:oxidoreductase activity, acting on NAD(P)H"/>
    <property type="evidence" value="ECO:0007669"/>
    <property type="project" value="InterPro"/>
</dbReference>
<comment type="function">
    <text evidence="15">Core subunit of the mitochondrial membrane respiratory chain NADH dehydrogenase (Complex I) which catalyzes electron transfer from NADH through the respiratory chain, using ubiquinone as an electron acceptor.</text>
</comment>
<reference evidence="17" key="1">
    <citation type="submission" date="2015-09" db="EMBL/GenBank/DDBJ databases">
        <title>New deep-sea species of Xenoturbella and the position of Xenacoelomorpha.</title>
        <authorList>
            <person name="Rouse G.W."/>
            <person name="Wilson N.G."/>
            <person name="Carvajal J.I."/>
            <person name="Vrijenhoek R.C."/>
        </authorList>
    </citation>
    <scope>NUCLEOTIDE SEQUENCE</scope>
</reference>
<gene>
    <name evidence="17" type="primary">ND4L</name>
</gene>
<geneLocation type="mitochondrion" evidence="17"/>
<dbReference type="AlphaFoldDB" id="A0A0U2MSR7"/>